<reference evidence="1 2" key="1">
    <citation type="journal article" date="2022" name="Int. J. Syst. Evol. Microbiol.">
        <title>Neobacillus kokaensis sp. nov., isolated from soil.</title>
        <authorList>
            <person name="Yuki K."/>
            <person name="Matsubara H."/>
            <person name="Yamaguchi S."/>
        </authorList>
    </citation>
    <scope>NUCLEOTIDE SEQUENCE [LARGE SCALE GENOMIC DNA]</scope>
    <source>
        <strain evidence="1 2">LOB 377</strain>
    </source>
</reference>
<dbReference type="Gene3D" id="3.40.50.1000">
    <property type="entry name" value="HAD superfamily/HAD-like"/>
    <property type="match status" value="2"/>
</dbReference>
<proteinExistence type="predicted"/>
<dbReference type="InterPro" id="IPR023214">
    <property type="entry name" value="HAD_sf"/>
</dbReference>
<evidence type="ECO:0008006" key="3">
    <source>
        <dbReference type="Google" id="ProtNLM"/>
    </source>
</evidence>
<organism evidence="1 2">
    <name type="scientific">Neobacillus kokaensis</name>
    <dbReference type="NCBI Taxonomy" id="2759023"/>
    <lineage>
        <taxon>Bacteria</taxon>
        <taxon>Bacillati</taxon>
        <taxon>Bacillota</taxon>
        <taxon>Bacilli</taxon>
        <taxon>Bacillales</taxon>
        <taxon>Bacillaceae</taxon>
        <taxon>Neobacillus</taxon>
    </lineage>
</organism>
<evidence type="ECO:0000313" key="1">
    <source>
        <dbReference type="EMBL" id="GHH98276.1"/>
    </source>
</evidence>
<dbReference type="InterPro" id="IPR024197">
    <property type="entry name" value="TPP-like"/>
</dbReference>
<sequence length="278" mass="32187">MIFASDLDRTLMYSIRAMEELGWVDEYSMKPVEFKDNRWVGYMTETAFTTLKQLSQHVLFIPITTRTTAQFNRFVIFQKEIPLQYAVTTNGANILYRGKLLEEWSAHISAAMKRESLPMAEMLALLEREGFIFAGKLWHVENLFFYYTLTSLPPSFNRSMLEDFASMYGWRVSLQGRKLYFIPKAISKGAALDYICQREGISEIAGAGDSILDWDFLRNCQHRFVPKHGELANMSEMNAFTVIYRTGINAGEEILNQIVNLLPRESHFFKHKEIKTGK</sequence>
<dbReference type="Proteomes" id="UP000637074">
    <property type="component" value="Unassembled WGS sequence"/>
</dbReference>
<gene>
    <name evidence="1" type="ORF">AM1BK_18190</name>
</gene>
<protein>
    <recommendedName>
        <fullName evidence="3">Sucrose phosphatase-like domain-containing protein</fullName>
    </recommendedName>
</protein>
<dbReference type="RefSeq" id="WP_191271959.1">
    <property type="nucleotide sequence ID" value="NZ_BNDS01000006.1"/>
</dbReference>
<dbReference type="EMBL" id="BNDS01000006">
    <property type="protein sequence ID" value="GHH98276.1"/>
    <property type="molecule type" value="Genomic_DNA"/>
</dbReference>
<accession>A0ABQ3N9R1</accession>
<keyword evidence="2" id="KW-1185">Reference proteome</keyword>
<dbReference type="PIRSF" id="PIRSF030802">
    <property type="entry name" value="UCP030802"/>
    <property type="match status" value="1"/>
</dbReference>
<dbReference type="SUPFAM" id="SSF56784">
    <property type="entry name" value="HAD-like"/>
    <property type="match status" value="1"/>
</dbReference>
<dbReference type="InterPro" id="IPR036412">
    <property type="entry name" value="HAD-like_sf"/>
</dbReference>
<name>A0ABQ3N9R1_9BACI</name>
<evidence type="ECO:0000313" key="2">
    <source>
        <dbReference type="Proteomes" id="UP000637074"/>
    </source>
</evidence>
<comment type="caution">
    <text evidence="1">The sequence shown here is derived from an EMBL/GenBank/DDBJ whole genome shotgun (WGS) entry which is preliminary data.</text>
</comment>